<evidence type="ECO:0000256" key="8">
    <source>
        <dbReference type="PROSITE-ProRule" id="PRU01360"/>
    </source>
</evidence>
<feature type="domain" description="TonB-dependent receptor plug" evidence="12">
    <location>
        <begin position="56"/>
        <end position="169"/>
    </location>
</feature>
<accession>A0A1H9E1X2</accession>
<evidence type="ECO:0000256" key="5">
    <source>
        <dbReference type="ARBA" id="ARBA00023077"/>
    </source>
</evidence>
<evidence type="ECO:0000256" key="9">
    <source>
        <dbReference type="RuleBase" id="RU003357"/>
    </source>
</evidence>
<keyword evidence="2 8" id="KW-0813">Transport</keyword>
<dbReference type="Gene3D" id="2.40.170.20">
    <property type="entry name" value="TonB-dependent receptor, beta-barrel domain"/>
    <property type="match status" value="1"/>
</dbReference>
<evidence type="ECO:0000256" key="4">
    <source>
        <dbReference type="ARBA" id="ARBA00022692"/>
    </source>
</evidence>
<dbReference type="Gene3D" id="2.170.130.10">
    <property type="entry name" value="TonB-dependent receptor, plug domain"/>
    <property type="match status" value="1"/>
</dbReference>
<evidence type="ECO:0000256" key="10">
    <source>
        <dbReference type="SAM" id="SignalP"/>
    </source>
</evidence>
<dbReference type="InterPro" id="IPR037066">
    <property type="entry name" value="Plug_dom_sf"/>
</dbReference>
<keyword evidence="6 8" id="KW-0472">Membrane</keyword>
<evidence type="ECO:0000256" key="2">
    <source>
        <dbReference type="ARBA" id="ARBA00022448"/>
    </source>
</evidence>
<evidence type="ECO:0000256" key="7">
    <source>
        <dbReference type="ARBA" id="ARBA00023237"/>
    </source>
</evidence>
<evidence type="ECO:0000256" key="6">
    <source>
        <dbReference type="ARBA" id="ARBA00023136"/>
    </source>
</evidence>
<dbReference type="OrthoDB" id="9760620at2"/>
<dbReference type="InterPro" id="IPR012910">
    <property type="entry name" value="Plug_dom"/>
</dbReference>
<feature type="chain" id="PRO_5011726562" evidence="10">
    <location>
        <begin position="25"/>
        <end position="783"/>
    </location>
</feature>
<evidence type="ECO:0000313" key="14">
    <source>
        <dbReference type="Proteomes" id="UP000199233"/>
    </source>
</evidence>
<dbReference type="GO" id="GO:0015344">
    <property type="term" value="F:siderophore uptake transmembrane transporter activity"/>
    <property type="evidence" value="ECO:0007669"/>
    <property type="project" value="TreeGrafter"/>
</dbReference>
<feature type="signal peptide" evidence="10">
    <location>
        <begin position="1"/>
        <end position="24"/>
    </location>
</feature>
<dbReference type="PROSITE" id="PS52016">
    <property type="entry name" value="TONB_DEPENDENT_REC_3"/>
    <property type="match status" value="1"/>
</dbReference>
<keyword evidence="4 8" id="KW-0812">Transmembrane</keyword>
<keyword evidence="3 8" id="KW-1134">Transmembrane beta strand</keyword>
<sequence>MHRRRIKRPVAGVLAVFAVQTAQAQNEAPANPAAALEIPTVTVIATTPLPGLGTPVEEVPANVRVLTGAQIEQQRSTGLADYMNQNLGGVFVNETQNNPYQPDVNFRGFTASPLLGTPQGLSVYVDGVRVNEAFGDVVNWDLLPQSAISSVSLMPGSNPVFGLNTLGGALSVQTKSGKQYPGTALEASGGSFGRSSASLETGGAQGDFDYFLTASLFDEDGWRDFSPSNIKQAFGKLGWENESTDFDLSYAWADTDLTGNGLAPVAMLKQRYEAVFTAPDNTRNQLNMVNARASHFLSEQWLLGGNVYFRGLRTHTFNGDVNDDYADDYESLDCENDPNSSDCQELAEENAANNRTRVAQRSYGATLQLSATAPLLGRDNQFTLGGSYDNGRSDFKQYTQEATLTAQRRTEALGDAGLDVSLIGRERNHGVYFTDTWSPYKLLHLTASLRYNQARVELADRIGTALNGEHDFHRLNPALGFTYTPDTTLTLYVDYNEGNRVPTPIELGCADPTQPCKLPNAFAADPPLKQVVAKTWEAGGRGSLAGKRLNWSAALFRTLNRDDIQFISSSISGAGYFANVGRTERRGVELGLSGQWAALQWHAEYVLVDARYLSDFSVVSENNSTADADGFIEVADGNRIPLIPRHGAKLGGEYELLRGLSLGANLMLSSGVFLRGNENNRHQAGDNPQGSTFDDPGRIGGYGLLNLYSNYRFARRWEVFARLNNVFDRRFATSGQLAGNPFDDNGAFQANPEDWHHVAAIAPAAPRAVWAGLSLKLGALPAP</sequence>
<dbReference type="InterPro" id="IPR036942">
    <property type="entry name" value="Beta-barrel_TonB_sf"/>
</dbReference>
<dbReference type="InterPro" id="IPR000531">
    <property type="entry name" value="Beta-barrel_TonB"/>
</dbReference>
<dbReference type="AlphaFoldDB" id="A0A1H9E1X2"/>
<dbReference type="RefSeq" id="WP_093283765.1">
    <property type="nucleotide sequence ID" value="NZ_FOFS01000004.1"/>
</dbReference>
<comment type="similarity">
    <text evidence="8 9">Belongs to the TonB-dependent receptor family.</text>
</comment>
<dbReference type="PANTHER" id="PTHR30069:SF39">
    <property type="entry name" value="BLL6183 PROTEIN"/>
    <property type="match status" value="1"/>
</dbReference>
<evidence type="ECO:0000256" key="3">
    <source>
        <dbReference type="ARBA" id="ARBA00022452"/>
    </source>
</evidence>
<dbReference type="STRING" id="489703.SAMN04488038_104250"/>
<dbReference type="InterPro" id="IPR039426">
    <property type="entry name" value="TonB-dep_rcpt-like"/>
</dbReference>
<dbReference type="Proteomes" id="UP000199233">
    <property type="component" value="Unassembled WGS sequence"/>
</dbReference>
<proteinExistence type="inferred from homology"/>
<keyword evidence="13" id="KW-0675">Receptor</keyword>
<keyword evidence="5 9" id="KW-0798">TonB box</keyword>
<dbReference type="PANTHER" id="PTHR30069">
    <property type="entry name" value="TONB-DEPENDENT OUTER MEMBRANE RECEPTOR"/>
    <property type="match status" value="1"/>
</dbReference>
<dbReference type="SUPFAM" id="SSF56935">
    <property type="entry name" value="Porins"/>
    <property type="match status" value="1"/>
</dbReference>
<comment type="subcellular location">
    <subcellularLocation>
        <location evidence="1 8">Cell outer membrane</location>
        <topology evidence="1 8">Multi-pass membrane protein</topology>
    </subcellularLocation>
</comment>
<keyword evidence="14" id="KW-1185">Reference proteome</keyword>
<evidence type="ECO:0000259" key="11">
    <source>
        <dbReference type="Pfam" id="PF00593"/>
    </source>
</evidence>
<dbReference type="Pfam" id="PF07715">
    <property type="entry name" value="Plug"/>
    <property type="match status" value="1"/>
</dbReference>
<name>A0A1H9E1X2_9GAMM</name>
<keyword evidence="7 8" id="KW-0998">Cell outer membrane</keyword>
<protein>
    <submittedName>
        <fullName evidence="13">Outer membrane receptor proteins, mostly Fe transport</fullName>
    </submittedName>
</protein>
<feature type="domain" description="TonB-dependent receptor-like beta-barrel" evidence="11">
    <location>
        <begin position="234"/>
        <end position="726"/>
    </location>
</feature>
<keyword evidence="10" id="KW-0732">Signal</keyword>
<dbReference type="EMBL" id="FOFS01000004">
    <property type="protein sequence ID" value="SEQ19675.1"/>
    <property type="molecule type" value="Genomic_DNA"/>
</dbReference>
<gene>
    <name evidence="13" type="ORF">SAMN04488038_104250</name>
</gene>
<organism evidence="13 14">
    <name type="scientific">Solimonas aquatica</name>
    <dbReference type="NCBI Taxonomy" id="489703"/>
    <lineage>
        <taxon>Bacteria</taxon>
        <taxon>Pseudomonadati</taxon>
        <taxon>Pseudomonadota</taxon>
        <taxon>Gammaproteobacteria</taxon>
        <taxon>Nevskiales</taxon>
        <taxon>Nevskiaceae</taxon>
        <taxon>Solimonas</taxon>
    </lineage>
</organism>
<dbReference type="GO" id="GO:0009279">
    <property type="term" value="C:cell outer membrane"/>
    <property type="evidence" value="ECO:0007669"/>
    <property type="project" value="UniProtKB-SubCell"/>
</dbReference>
<dbReference type="Pfam" id="PF00593">
    <property type="entry name" value="TonB_dep_Rec_b-barrel"/>
    <property type="match status" value="1"/>
</dbReference>
<reference evidence="13 14" key="1">
    <citation type="submission" date="2016-10" db="EMBL/GenBank/DDBJ databases">
        <authorList>
            <person name="de Groot N.N."/>
        </authorList>
    </citation>
    <scope>NUCLEOTIDE SEQUENCE [LARGE SCALE GENOMIC DNA]</scope>
    <source>
        <strain evidence="13 14">DSM 25927</strain>
    </source>
</reference>
<evidence type="ECO:0000256" key="1">
    <source>
        <dbReference type="ARBA" id="ARBA00004571"/>
    </source>
</evidence>
<evidence type="ECO:0000259" key="12">
    <source>
        <dbReference type="Pfam" id="PF07715"/>
    </source>
</evidence>
<evidence type="ECO:0000313" key="13">
    <source>
        <dbReference type="EMBL" id="SEQ19675.1"/>
    </source>
</evidence>
<dbReference type="GO" id="GO:0044718">
    <property type="term" value="P:siderophore transmembrane transport"/>
    <property type="evidence" value="ECO:0007669"/>
    <property type="project" value="TreeGrafter"/>
</dbReference>